<dbReference type="eggNOG" id="ENOG50306IJ">
    <property type="taxonomic scope" value="Bacteria"/>
</dbReference>
<name>A0A081PA56_9BACL</name>
<proteinExistence type="predicted"/>
<dbReference type="RefSeq" id="WP_036675290.1">
    <property type="nucleotide sequence ID" value="NZ_JNVM01000002.1"/>
</dbReference>
<reference evidence="1 2" key="1">
    <citation type="submission" date="2014-06" db="EMBL/GenBank/DDBJ databases">
        <title>Draft genome sequence of Paenibacillus sp. MSt1.</title>
        <authorList>
            <person name="Aw Y.K."/>
            <person name="Ong K.S."/>
            <person name="Gan H.M."/>
            <person name="Lee S.M."/>
        </authorList>
    </citation>
    <scope>NUCLEOTIDE SEQUENCE [LARGE SCALE GENOMIC DNA]</scope>
    <source>
        <strain evidence="1 2">MSt1</strain>
    </source>
</reference>
<dbReference type="AlphaFoldDB" id="A0A081PA56"/>
<evidence type="ECO:0000313" key="2">
    <source>
        <dbReference type="Proteomes" id="UP000028123"/>
    </source>
</evidence>
<dbReference type="EMBL" id="JNVM01000002">
    <property type="protein sequence ID" value="KEQ27579.1"/>
    <property type="molecule type" value="Genomic_DNA"/>
</dbReference>
<keyword evidence="2" id="KW-1185">Reference proteome</keyword>
<accession>A0A081PA56</accession>
<dbReference type="Proteomes" id="UP000028123">
    <property type="component" value="Unassembled WGS sequence"/>
</dbReference>
<sequence>MTEEVWSSPIGDLRINESDDGEVFAQGRYVVSGHPVFFSIKLPARGRLEEVDFEFIRVRIAGVEAYTDVARDFLISELGLDPEGEGKAPLIANPEFTFWGGLDWSILFAEGSLDICEPYGVLVNFHDARIVGFDDLSGAEEV</sequence>
<dbReference type="OrthoDB" id="2611054at2"/>
<organism evidence="1 2">
    <name type="scientific">Paenibacillus tyrfis</name>
    <dbReference type="NCBI Taxonomy" id="1501230"/>
    <lineage>
        <taxon>Bacteria</taxon>
        <taxon>Bacillati</taxon>
        <taxon>Bacillota</taxon>
        <taxon>Bacilli</taxon>
        <taxon>Bacillales</taxon>
        <taxon>Paenibacillaceae</taxon>
        <taxon>Paenibacillus</taxon>
    </lineage>
</organism>
<evidence type="ECO:0000313" key="1">
    <source>
        <dbReference type="EMBL" id="KEQ27579.1"/>
    </source>
</evidence>
<protein>
    <submittedName>
        <fullName evidence="1">Uncharacterized protein</fullName>
    </submittedName>
</protein>
<comment type="caution">
    <text evidence="1">The sequence shown here is derived from an EMBL/GenBank/DDBJ whole genome shotgun (WGS) entry which is preliminary data.</text>
</comment>
<gene>
    <name evidence="1" type="ORF">ET33_12840</name>
</gene>